<reference evidence="9" key="1">
    <citation type="journal article" date="2021" name="PeerJ">
        <title>Extensive microbial diversity within the chicken gut microbiome revealed by metagenomics and culture.</title>
        <authorList>
            <person name="Gilroy R."/>
            <person name="Ravi A."/>
            <person name="Getino M."/>
            <person name="Pursley I."/>
            <person name="Horton D.L."/>
            <person name="Alikhan N.F."/>
            <person name="Baker D."/>
            <person name="Gharbi K."/>
            <person name="Hall N."/>
            <person name="Watson M."/>
            <person name="Adriaenssens E.M."/>
            <person name="Foster-Nyarko E."/>
            <person name="Jarju S."/>
            <person name="Secka A."/>
            <person name="Antonio M."/>
            <person name="Oren A."/>
            <person name="Chaudhuri R.R."/>
            <person name="La Ragione R."/>
            <person name="Hildebrand F."/>
            <person name="Pallen M.J."/>
        </authorList>
    </citation>
    <scope>NUCLEOTIDE SEQUENCE</scope>
    <source>
        <strain evidence="9">ChiGjej1B1-98</strain>
    </source>
</reference>
<name>A0A9D2C8J5_9MICO</name>
<evidence type="ECO:0000256" key="7">
    <source>
        <dbReference type="SAM" id="Phobius"/>
    </source>
</evidence>
<evidence type="ECO:0000313" key="9">
    <source>
        <dbReference type="EMBL" id="HIY64818.1"/>
    </source>
</evidence>
<organism evidence="9 10">
    <name type="scientific">Candidatus Agrococcus pullicola</name>
    <dbReference type="NCBI Taxonomy" id="2838429"/>
    <lineage>
        <taxon>Bacteria</taxon>
        <taxon>Bacillati</taxon>
        <taxon>Actinomycetota</taxon>
        <taxon>Actinomycetes</taxon>
        <taxon>Micrococcales</taxon>
        <taxon>Microbacteriaceae</taxon>
        <taxon>Agrococcus</taxon>
    </lineage>
</organism>
<evidence type="ECO:0000256" key="5">
    <source>
        <dbReference type="ARBA" id="ARBA00023136"/>
    </source>
</evidence>
<protein>
    <submittedName>
        <fullName evidence="9">PLDc N-terminal domain-containing protein</fullName>
    </submittedName>
</protein>
<feature type="compositionally biased region" description="Basic and acidic residues" evidence="6">
    <location>
        <begin position="107"/>
        <end position="116"/>
    </location>
</feature>
<reference evidence="9" key="2">
    <citation type="submission" date="2021-04" db="EMBL/GenBank/DDBJ databases">
        <authorList>
            <person name="Gilroy R."/>
        </authorList>
    </citation>
    <scope>NUCLEOTIDE SEQUENCE</scope>
    <source>
        <strain evidence="9">ChiGjej1B1-98</strain>
    </source>
</reference>
<feature type="compositionally biased region" description="Polar residues" evidence="6">
    <location>
        <begin position="128"/>
        <end position="137"/>
    </location>
</feature>
<keyword evidence="4 7" id="KW-1133">Transmembrane helix</keyword>
<proteinExistence type="predicted"/>
<feature type="transmembrane region" description="Helical" evidence="7">
    <location>
        <begin position="6"/>
        <end position="25"/>
    </location>
</feature>
<dbReference type="AlphaFoldDB" id="A0A9D2C8J5"/>
<evidence type="ECO:0000259" key="8">
    <source>
        <dbReference type="Pfam" id="PF13396"/>
    </source>
</evidence>
<feature type="transmembrane region" description="Helical" evidence="7">
    <location>
        <begin position="37"/>
        <end position="57"/>
    </location>
</feature>
<sequence length="146" mass="15690">MARAILAGILVAVVLLIYSLIDLTVTDDARIRRLNRVLWIVIIVVIPIFGPLAWVLIGKGPRSMGTVVAKDDEPSSGESGPSISDEEADRRIREIEEQLEALEAEEAAERAAREAAAEDEEDHDDSETNNGNGTSDATGKGERPGA</sequence>
<keyword evidence="2" id="KW-1003">Cell membrane</keyword>
<feature type="compositionally biased region" description="Acidic residues" evidence="6">
    <location>
        <begin position="97"/>
        <end position="106"/>
    </location>
</feature>
<feature type="region of interest" description="Disordered" evidence="6">
    <location>
        <begin position="65"/>
        <end position="146"/>
    </location>
</feature>
<evidence type="ECO:0000256" key="2">
    <source>
        <dbReference type="ARBA" id="ARBA00022475"/>
    </source>
</evidence>
<keyword evidence="3 7" id="KW-0812">Transmembrane</keyword>
<evidence type="ECO:0000256" key="4">
    <source>
        <dbReference type="ARBA" id="ARBA00022989"/>
    </source>
</evidence>
<comment type="caution">
    <text evidence="9">The sequence shown here is derived from an EMBL/GenBank/DDBJ whole genome shotgun (WGS) entry which is preliminary data.</text>
</comment>
<gene>
    <name evidence="9" type="ORF">H9830_00900</name>
</gene>
<evidence type="ECO:0000256" key="6">
    <source>
        <dbReference type="SAM" id="MobiDB-lite"/>
    </source>
</evidence>
<dbReference type="Proteomes" id="UP000824005">
    <property type="component" value="Unassembled WGS sequence"/>
</dbReference>
<evidence type="ECO:0000256" key="3">
    <source>
        <dbReference type="ARBA" id="ARBA00022692"/>
    </source>
</evidence>
<dbReference type="InterPro" id="IPR027379">
    <property type="entry name" value="CLS_N"/>
</dbReference>
<keyword evidence="5 7" id="KW-0472">Membrane</keyword>
<comment type="subcellular location">
    <subcellularLocation>
        <location evidence="1">Cell membrane</location>
        <topology evidence="1">Multi-pass membrane protein</topology>
    </subcellularLocation>
</comment>
<accession>A0A9D2C8J5</accession>
<feature type="domain" description="Cardiolipin synthase N-terminal" evidence="8">
    <location>
        <begin position="14"/>
        <end position="58"/>
    </location>
</feature>
<evidence type="ECO:0000313" key="10">
    <source>
        <dbReference type="Proteomes" id="UP000824005"/>
    </source>
</evidence>
<evidence type="ECO:0000256" key="1">
    <source>
        <dbReference type="ARBA" id="ARBA00004651"/>
    </source>
</evidence>
<dbReference type="EMBL" id="DXDC01000022">
    <property type="protein sequence ID" value="HIY64818.1"/>
    <property type="molecule type" value="Genomic_DNA"/>
</dbReference>
<dbReference type="Pfam" id="PF13396">
    <property type="entry name" value="PLDc_N"/>
    <property type="match status" value="1"/>
</dbReference>
<dbReference type="GO" id="GO:0005886">
    <property type="term" value="C:plasma membrane"/>
    <property type="evidence" value="ECO:0007669"/>
    <property type="project" value="UniProtKB-SubCell"/>
</dbReference>
<feature type="compositionally biased region" description="Acidic residues" evidence="6">
    <location>
        <begin position="117"/>
        <end position="127"/>
    </location>
</feature>